<keyword evidence="1" id="KW-0285">Flavoprotein</keyword>
<proteinExistence type="predicted"/>
<evidence type="ECO:0000313" key="4">
    <source>
        <dbReference type="EMBL" id="MBB6097386.1"/>
    </source>
</evidence>
<dbReference type="RefSeq" id="WP_183984727.1">
    <property type="nucleotide sequence ID" value="NZ_JACHHG010000002.1"/>
</dbReference>
<dbReference type="Pfam" id="PF00743">
    <property type="entry name" value="FMO-like"/>
    <property type="match status" value="1"/>
</dbReference>
<dbReference type="PRINTS" id="PR00411">
    <property type="entry name" value="PNDRDTASEI"/>
</dbReference>
<evidence type="ECO:0000256" key="3">
    <source>
        <dbReference type="ARBA" id="ARBA00023002"/>
    </source>
</evidence>
<dbReference type="EMBL" id="JACHHG010000002">
    <property type="protein sequence ID" value="MBB6097386.1"/>
    <property type="molecule type" value="Genomic_DNA"/>
</dbReference>
<evidence type="ECO:0000313" key="5">
    <source>
        <dbReference type="Proteomes" id="UP000569951"/>
    </source>
</evidence>
<reference evidence="4 5" key="1">
    <citation type="submission" date="2020-08" db="EMBL/GenBank/DDBJ databases">
        <title>Genomic Encyclopedia of Type Strains, Phase IV (KMG-IV): sequencing the most valuable type-strain genomes for metagenomic binning, comparative biology and taxonomic classification.</title>
        <authorList>
            <person name="Goeker M."/>
        </authorList>
    </citation>
    <scope>NUCLEOTIDE SEQUENCE [LARGE SCALE GENOMIC DNA]</scope>
    <source>
        <strain evidence="4 5">DSM 21458</strain>
    </source>
</reference>
<dbReference type="SUPFAM" id="SSF51905">
    <property type="entry name" value="FAD/NAD(P)-binding domain"/>
    <property type="match status" value="1"/>
</dbReference>
<organism evidence="4 5">
    <name type="scientific">Deinobacterium chartae</name>
    <dbReference type="NCBI Taxonomy" id="521158"/>
    <lineage>
        <taxon>Bacteria</taxon>
        <taxon>Thermotogati</taxon>
        <taxon>Deinococcota</taxon>
        <taxon>Deinococci</taxon>
        <taxon>Deinococcales</taxon>
        <taxon>Deinococcaceae</taxon>
        <taxon>Deinobacterium</taxon>
    </lineage>
</organism>
<gene>
    <name evidence="4" type="ORF">HNR42_000800</name>
</gene>
<sequence length="499" mass="56119">MTAHHHIAIIGSGFSGLGMALALRRRGHSDFVVFERAGEVGGTWRDNTYPGCACDVKSDLYSFSFAPNPNWSHRYARQPEILEYLRRSADALGVRPHIRFGHELLRAEWDDAASLWRLDTSGGAYTAQHLVSGHGPLIEPRWPELAGLEAFSGPRFHSAQWDHTVKLEGRRVAVIGTGASAIQFVPQIQPLAAQVTVFQRSAPWIMPRLDAPTSPVRRSLFRRCPPLQRLVRQWIFALSEVQHLSFSDPRINRVAEHLARAHLEAQISDPALRRKLTPSYRPGCKRILVSDDYYPALRQPNVELVTEALREVRGNTLITADGAQRRFDVLIGATGFNATRPPIARRIFGQGGRALSDAWDTHMEALHGTTVTGFPNLFLIVGPNTALGHTSIVYIIEAQVHYILQALEFMEREHLQAVWPRAEAQQRYNAALQAKLRTSVWVQGGCSSYYLDAHGRNSTLWPERASRFRATLRRFDPELYHLRLSPQRLPARFAGPGRA</sequence>
<keyword evidence="3" id="KW-0560">Oxidoreductase</keyword>
<dbReference type="AlphaFoldDB" id="A0A841HWU1"/>
<comment type="caution">
    <text evidence="4">The sequence shown here is derived from an EMBL/GenBank/DDBJ whole genome shotgun (WGS) entry which is preliminary data.</text>
</comment>
<dbReference type="InterPro" id="IPR036188">
    <property type="entry name" value="FAD/NAD-bd_sf"/>
</dbReference>
<name>A0A841HWU1_9DEIO</name>
<keyword evidence="2" id="KW-0274">FAD</keyword>
<dbReference type="PANTHER" id="PTHR42877">
    <property type="entry name" value="L-ORNITHINE N(5)-MONOOXYGENASE-RELATED"/>
    <property type="match status" value="1"/>
</dbReference>
<dbReference type="GO" id="GO:0050661">
    <property type="term" value="F:NADP binding"/>
    <property type="evidence" value="ECO:0007669"/>
    <property type="project" value="InterPro"/>
</dbReference>
<dbReference type="GO" id="GO:0050660">
    <property type="term" value="F:flavin adenine dinucleotide binding"/>
    <property type="evidence" value="ECO:0007669"/>
    <property type="project" value="InterPro"/>
</dbReference>
<evidence type="ECO:0000256" key="1">
    <source>
        <dbReference type="ARBA" id="ARBA00022630"/>
    </source>
</evidence>
<dbReference type="Gene3D" id="3.50.50.60">
    <property type="entry name" value="FAD/NAD(P)-binding domain"/>
    <property type="match status" value="3"/>
</dbReference>
<dbReference type="Proteomes" id="UP000569951">
    <property type="component" value="Unassembled WGS sequence"/>
</dbReference>
<dbReference type="PANTHER" id="PTHR42877:SF4">
    <property type="entry name" value="FAD_NAD(P)-BINDING DOMAIN-CONTAINING PROTEIN-RELATED"/>
    <property type="match status" value="1"/>
</dbReference>
<dbReference type="InterPro" id="IPR020946">
    <property type="entry name" value="Flavin_mOase-like"/>
</dbReference>
<protein>
    <submittedName>
        <fullName evidence="4">Cation diffusion facilitator CzcD-associated flavoprotein CzcO</fullName>
    </submittedName>
</protein>
<dbReference type="GO" id="GO:0004499">
    <property type="term" value="F:N,N-dimethylaniline monooxygenase activity"/>
    <property type="evidence" value="ECO:0007669"/>
    <property type="project" value="InterPro"/>
</dbReference>
<evidence type="ECO:0000256" key="2">
    <source>
        <dbReference type="ARBA" id="ARBA00022827"/>
    </source>
</evidence>
<keyword evidence="5" id="KW-1185">Reference proteome</keyword>
<accession>A0A841HWU1</accession>
<dbReference type="InterPro" id="IPR051209">
    <property type="entry name" value="FAD-bind_Monooxygenase_sf"/>
</dbReference>